<reference evidence="1 2" key="1">
    <citation type="journal article" date="2010" name="Nature">
        <title>Nitrite-driven anaerobic methane oxidation by oxygenic bacteria.</title>
        <authorList>
            <person name="Ettwig K.F."/>
            <person name="Butler M.K."/>
            <person name="Le Paslier D."/>
            <person name="Pelletier E."/>
            <person name="Mangenot S."/>
            <person name="Kuypers M.M.M."/>
            <person name="Schreiber F."/>
            <person name="Dutilh B.E."/>
            <person name="Zedelius J."/>
            <person name="de Beer D."/>
            <person name="Gloerich J."/>
            <person name="Wessels H.J.C.T."/>
            <person name="van Allen T."/>
            <person name="Luesken F."/>
            <person name="Wu M."/>
            <person name="van de Pas-Schoonen K.T."/>
            <person name="Op den Camp H.J.M."/>
            <person name="Janssen-Megens E.M."/>
            <person name="Francoijs K-J."/>
            <person name="Stunnenberg H."/>
            <person name="Weissenbach J."/>
            <person name="Jetten M.S.M."/>
            <person name="Strous M."/>
        </authorList>
    </citation>
    <scope>NUCLEOTIDE SEQUENCE [LARGE SCALE GENOMIC DNA]</scope>
</reference>
<sequence length="116" mass="13118">MRVDHRRAHIPMAQQLLNPPGVHSPWLAAGAATSDPSTWSNRHARSEMFHGSPTNSLIVWLTWAVEGDDGQWAHLRSPLALYGWYWEKAHVAYCLRALPPTARRQAQVPTNQTEET</sequence>
<dbReference type="STRING" id="671143.DAMO_0109"/>
<evidence type="ECO:0000313" key="2">
    <source>
        <dbReference type="Proteomes" id="UP000006898"/>
    </source>
</evidence>
<protein>
    <submittedName>
        <fullName evidence="1">Uncharacterized protein</fullName>
    </submittedName>
</protein>
<dbReference type="EMBL" id="FP565575">
    <property type="protein sequence ID" value="CBE67226.1"/>
    <property type="molecule type" value="Genomic_DNA"/>
</dbReference>
<gene>
    <name evidence="1" type="ORF">DAMO_0109</name>
</gene>
<accession>D5MI76</accession>
<dbReference type="AlphaFoldDB" id="D5MI76"/>
<dbReference type="HOGENOM" id="CLU_2092350_0_0_0"/>
<proteinExistence type="predicted"/>
<dbReference type="KEGG" id="mox:DAMO_0109"/>
<name>D5MI76_METO1</name>
<evidence type="ECO:0000313" key="1">
    <source>
        <dbReference type="EMBL" id="CBE67226.1"/>
    </source>
</evidence>
<dbReference type="Proteomes" id="UP000006898">
    <property type="component" value="Chromosome"/>
</dbReference>
<organism evidence="1 2">
    <name type="scientific">Methylomirabilis oxygeniifera</name>
    <dbReference type="NCBI Taxonomy" id="671143"/>
    <lineage>
        <taxon>Bacteria</taxon>
        <taxon>Candidatus Methylomirabilota</taxon>
        <taxon>Candidatus Methylomirabilia</taxon>
        <taxon>Candidatus Methylomirabilales</taxon>
        <taxon>Candidatus Methylomirabilaceae</taxon>
        <taxon>Candidatus Methylomirabilis</taxon>
    </lineage>
</organism>